<keyword evidence="6" id="KW-1185">Reference proteome</keyword>
<evidence type="ECO:0000259" key="4">
    <source>
        <dbReference type="Pfam" id="PF13600"/>
    </source>
</evidence>
<evidence type="ECO:0000256" key="2">
    <source>
        <dbReference type="SAM" id="SignalP"/>
    </source>
</evidence>
<dbReference type="Pfam" id="PF13600">
    <property type="entry name" value="DUF4140"/>
    <property type="match status" value="1"/>
</dbReference>
<reference evidence="5 6" key="1">
    <citation type="submission" date="2021-12" db="EMBL/GenBank/DDBJ databases">
        <title>Genome sequencing of bacteria with rrn-lacking chromosome and rrn-plasmid.</title>
        <authorList>
            <person name="Anda M."/>
            <person name="Iwasaki W."/>
        </authorList>
    </citation>
    <scope>NUCLEOTIDE SEQUENCE [LARGE SCALE GENOMIC DNA]</scope>
    <source>
        <strain evidence="5 6">NBRC 15940</strain>
    </source>
</reference>
<keyword evidence="1" id="KW-0175">Coiled coil</keyword>
<dbReference type="Proteomes" id="UP001310022">
    <property type="component" value="Unassembled WGS sequence"/>
</dbReference>
<protein>
    <recommendedName>
        <fullName evidence="7">Mucoidy inhibitor MuiA family protein</fullName>
    </recommendedName>
</protein>
<accession>A0AAN4VZ74</accession>
<dbReference type="Pfam" id="PF13598">
    <property type="entry name" value="DUF4139"/>
    <property type="match status" value="1"/>
</dbReference>
<evidence type="ECO:0008006" key="7">
    <source>
        <dbReference type="Google" id="ProtNLM"/>
    </source>
</evidence>
<feature type="domain" description="DUF4140" evidence="4">
    <location>
        <begin position="29"/>
        <end position="126"/>
    </location>
</feature>
<dbReference type="NCBIfam" id="TIGR02231">
    <property type="entry name" value="mucoidy inhibitor MuiA family protein"/>
    <property type="match status" value="1"/>
</dbReference>
<evidence type="ECO:0000313" key="6">
    <source>
        <dbReference type="Proteomes" id="UP001310022"/>
    </source>
</evidence>
<proteinExistence type="predicted"/>
<dbReference type="InterPro" id="IPR025554">
    <property type="entry name" value="DUF4140"/>
</dbReference>
<dbReference type="PANTHER" id="PTHR31005">
    <property type="entry name" value="DUF4139 DOMAIN-CONTAINING PROTEIN"/>
    <property type="match status" value="1"/>
</dbReference>
<organism evidence="5 6">
    <name type="scientific">Persicobacter diffluens</name>
    <dbReference type="NCBI Taxonomy" id="981"/>
    <lineage>
        <taxon>Bacteria</taxon>
        <taxon>Pseudomonadati</taxon>
        <taxon>Bacteroidota</taxon>
        <taxon>Cytophagia</taxon>
        <taxon>Cytophagales</taxon>
        <taxon>Persicobacteraceae</taxon>
        <taxon>Persicobacter</taxon>
    </lineage>
</organism>
<feature type="signal peptide" evidence="2">
    <location>
        <begin position="1"/>
        <end position="19"/>
    </location>
</feature>
<dbReference type="AlphaFoldDB" id="A0AAN4VZ74"/>
<name>A0AAN4VZ74_9BACT</name>
<evidence type="ECO:0000256" key="1">
    <source>
        <dbReference type="SAM" id="Coils"/>
    </source>
</evidence>
<dbReference type="RefSeq" id="WP_338236964.1">
    <property type="nucleotide sequence ID" value="NZ_BQKE01000001.1"/>
</dbReference>
<dbReference type="InterPro" id="IPR037291">
    <property type="entry name" value="DUF4139"/>
</dbReference>
<evidence type="ECO:0000259" key="3">
    <source>
        <dbReference type="Pfam" id="PF13598"/>
    </source>
</evidence>
<comment type="caution">
    <text evidence="5">The sequence shown here is derived from an EMBL/GenBank/DDBJ whole genome shotgun (WGS) entry which is preliminary data.</text>
</comment>
<evidence type="ECO:0000313" key="5">
    <source>
        <dbReference type="EMBL" id="GJM61412.1"/>
    </source>
</evidence>
<dbReference type="InterPro" id="IPR011935">
    <property type="entry name" value="CHP02231"/>
</dbReference>
<feature type="coiled-coil region" evidence="1">
    <location>
        <begin position="102"/>
        <end position="136"/>
    </location>
</feature>
<feature type="chain" id="PRO_5042886859" description="Mucoidy inhibitor MuiA family protein" evidence="2">
    <location>
        <begin position="20"/>
        <end position="531"/>
    </location>
</feature>
<dbReference type="PANTHER" id="PTHR31005:SF8">
    <property type="entry name" value="DUF4139 DOMAIN-CONTAINING PROTEIN"/>
    <property type="match status" value="1"/>
</dbReference>
<sequence>MKYLCNLLLFLLFSTPLLAQEISSEISKVDLFESGATIHRKAVKSLSKGEHEIIFTGISQGVEEASIQLASSGQVLIKGVRFDSDYKTDKIRLQQQNYTDSLFLLKDQMKELEFELESLKKQQEILRQNSQQAGNEHRSTEEIKQLLQYYAQKDADLFRAINKTRHAQSRAKAVFQDFLRRNNKGSYNITRGAVIVNLEAFQPVKATFDLNYRVYAAEWETQYDLRIKDIQSPVQLVHKAEIFQSTGADWKQVPLTLVTGNANSNQQLATLNPWYLRENQPPKIMVRGAATQRMELDIDLAFEEEAVDEIFEVAVEETPAMHQYTKTTSNVIQTDFSIEKPTTILSEKMNGYVELAQYELQADYQFKVVPKENTSAFLIATLSDWGDHPLLKGPSQNYFSGRYVGQGYIDPAVSDTLVISLGVSPQIQCSRKELKQNKSKRVLGGKVRESRLYQIEVRNNGQNTAKVAVEDQLPVSQNGKIVVKPTELSGAVQDAFSGKLSWEFELAPGAQKTIQLGFEVEYPKGFSVDGL</sequence>
<feature type="domain" description="DUF4139" evidence="3">
    <location>
        <begin position="209"/>
        <end position="524"/>
    </location>
</feature>
<dbReference type="EMBL" id="BQKE01000001">
    <property type="protein sequence ID" value="GJM61412.1"/>
    <property type="molecule type" value="Genomic_DNA"/>
</dbReference>
<gene>
    <name evidence="5" type="ORF">PEDI_19640</name>
</gene>
<keyword evidence="2" id="KW-0732">Signal</keyword>